<evidence type="ECO:0000313" key="14">
    <source>
        <dbReference type="Proteomes" id="UP001429984"/>
    </source>
</evidence>
<feature type="chain" id="PRO_5045835400" evidence="10">
    <location>
        <begin position="40"/>
        <end position="998"/>
    </location>
</feature>
<keyword evidence="6 8" id="KW-0472">Membrane</keyword>
<sequence>MGNAHKLRAPLLYTISCRRLVLPGAVALALAALATGAQAQDVTAAATTTEAAEATDAAAKEAKNLDAVVVTGSHIRGTAKEAALPVDVITAEDLRRRGSPTMLELIKSLPVTGSVLGESNQTNTNLGAQARSGAGTINLRGLGPQRTLVLLNGKRFQYGQVDTNLLPQAAINRVEILKDGAAATYGSDAIAGVANFFTRTDLLGFDAALNHRFVDGSDGDSDLSLAYGWQGENSNLLISAGAQERSELSVMDRDWSYLPRTVNPTSYSAYSNPGAYFPLFGVATVDANCAALGGEVVNTGNIPTCQFPFAPNLNLIEKEKRHQIYGEFNAYFSEDTSFHGEMMYAVNDTPELRTSPGFPPFNGPTGPFTQFTTPITNPGAVTALQQAGYNLAQIPFMSPIFLTYWRPIAMGGNPLAGGMGGTATERKYKLFRTSAGLEGSFTDDVQWQASVTYVRDKAWANTPDILTSRLQRALNGFGGPNCSGTVAGANGCQYFNPFSNAIAYNPALGLTNPGFVQANANSLDVINWMFGTVAIKSESEYWVGDAAVTGKTGWDLSGGSVDFAVGAQVRRLDFESNPLNDASNYLIQPCPTPGQTNCAFPTGAFIFQGTTVPARLSEDVEALYGELNLPFTDKLNMQAALRYEDYGGQTGSTTNPKLAANWQATDWMSLRGSVGTTFRGPTPANRAPGGSTVVAFIGPAGGFRAVDNFGNPAVGPEEAFSYNVGAMFHAGNFNASIDYWNYELEDQIVSVPAATIAGSMVLPTGFVDCSSALRDLVTFDNSNTCTQGTTRGANIARIRSDTTNGPTVNTSGIDVVMDYVFDDVMGGNLRLNANTSFILEYDQEAFYYRDVLVSNAYDARGYLNYERLPGTVSKWRGNLAAEYAKGAHVLRAAVNYIDGVVDDRGRVAVQTGGSVACSLANAGVVPGCQLSTADVDIDSFTTFDLNYLYTYSENLSFHAGVWNVFDTDPPQTRTSLSYDPAISSPYGRSFTIGVRAQF</sequence>
<evidence type="ECO:0000256" key="5">
    <source>
        <dbReference type="ARBA" id="ARBA00023077"/>
    </source>
</evidence>
<dbReference type="Gene3D" id="2.170.130.10">
    <property type="entry name" value="TonB-dependent receptor, plug domain"/>
    <property type="match status" value="1"/>
</dbReference>
<evidence type="ECO:0000256" key="3">
    <source>
        <dbReference type="ARBA" id="ARBA00022452"/>
    </source>
</evidence>
<keyword evidence="10" id="KW-0732">Signal</keyword>
<feature type="domain" description="TonB-dependent receptor-like beta-barrel" evidence="11">
    <location>
        <begin position="426"/>
        <end position="963"/>
    </location>
</feature>
<evidence type="ECO:0000256" key="7">
    <source>
        <dbReference type="ARBA" id="ARBA00023237"/>
    </source>
</evidence>
<reference evidence="13 14" key="1">
    <citation type="submission" date="2020-11" db="EMBL/GenBank/DDBJ databases">
        <title>Draft Genome Sequence and Secondary Metabolite Biosynthetic Potential of the Lysobacter niastensis Type strain DSM 18481.</title>
        <authorList>
            <person name="Turrini P."/>
            <person name="Artuso I."/>
            <person name="Tescari M."/>
            <person name="Lugli G.A."/>
            <person name="Frangipani E."/>
            <person name="Ventura M."/>
            <person name="Visca P."/>
        </authorList>
    </citation>
    <scope>NUCLEOTIDE SEQUENCE [LARGE SCALE GENOMIC DNA]</scope>
    <source>
        <strain evidence="13 14">DSM 18481</strain>
    </source>
</reference>
<comment type="caution">
    <text evidence="13">The sequence shown here is derived from an EMBL/GenBank/DDBJ whole genome shotgun (WGS) entry which is preliminary data.</text>
</comment>
<evidence type="ECO:0000256" key="2">
    <source>
        <dbReference type="ARBA" id="ARBA00022448"/>
    </source>
</evidence>
<comment type="similarity">
    <text evidence="8 9">Belongs to the TonB-dependent receptor family.</text>
</comment>
<dbReference type="InterPro" id="IPR012910">
    <property type="entry name" value="Plug_dom"/>
</dbReference>
<gene>
    <name evidence="13" type="ORF">IU514_07905</name>
</gene>
<dbReference type="InterPro" id="IPR000531">
    <property type="entry name" value="Beta-barrel_TonB"/>
</dbReference>
<proteinExistence type="inferred from homology"/>
<feature type="domain" description="TonB-dependent receptor plug" evidence="12">
    <location>
        <begin position="80"/>
        <end position="193"/>
    </location>
</feature>
<evidence type="ECO:0000256" key="4">
    <source>
        <dbReference type="ARBA" id="ARBA00022692"/>
    </source>
</evidence>
<dbReference type="Pfam" id="PF07715">
    <property type="entry name" value="Plug"/>
    <property type="match status" value="1"/>
</dbReference>
<dbReference type="Gene3D" id="2.40.170.20">
    <property type="entry name" value="TonB-dependent receptor, beta-barrel domain"/>
    <property type="match status" value="1"/>
</dbReference>
<evidence type="ECO:0000256" key="9">
    <source>
        <dbReference type="RuleBase" id="RU003357"/>
    </source>
</evidence>
<evidence type="ECO:0000259" key="12">
    <source>
        <dbReference type="Pfam" id="PF07715"/>
    </source>
</evidence>
<keyword evidence="2 8" id="KW-0813">Transport</keyword>
<dbReference type="Proteomes" id="UP001429984">
    <property type="component" value="Unassembled WGS sequence"/>
</dbReference>
<dbReference type="RefSeq" id="WP_194930560.1">
    <property type="nucleotide sequence ID" value="NZ_JADLZT010000004.1"/>
</dbReference>
<evidence type="ECO:0000259" key="11">
    <source>
        <dbReference type="Pfam" id="PF00593"/>
    </source>
</evidence>
<evidence type="ECO:0000313" key="13">
    <source>
        <dbReference type="EMBL" id="MBF6023950.1"/>
    </source>
</evidence>
<protein>
    <submittedName>
        <fullName evidence="13">TonB-dependent receptor</fullName>
    </submittedName>
</protein>
<keyword evidence="5 9" id="KW-0798">TonB box</keyword>
<keyword evidence="14" id="KW-1185">Reference proteome</keyword>
<evidence type="ECO:0000256" key="1">
    <source>
        <dbReference type="ARBA" id="ARBA00004571"/>
    </source>
</evidence>
<feature type="signal peptide" evidence="10">
    <location>
        <begin position="1"/>
        <end position="39"/>
    </location>
</feature>
<dbReference type="Pfam" id="PF00593">
    <property type="entry name" value="TonB_dep_Rec_b-barrel"/>
    <property type="match status" value="1"/>
</dbReference>
<dbReference type="InterPro" id="IPR037066">
    <property type="entry name" value="Plug_dom_sf"/>
</dbReference>
<name>A0ABS0B581_9GAMM</name>
<keyword evidence="3 8" id="KW-1134">Transmembrane beta strand</keyword>
<dbReference type="EMBL" id="JADLZT010000004">
    <property type="protein sequence ID" value="MBF6023950.1"/>
    <property type="molecule type" value="Genomic_DNA"/>
</dbReference>
<dbReference type="PANTHER" id="PTHR47234">
    <property type="match status" value="1"/>
</dbReference>
<dbReference type="InterPro" id="IPR036942">
    <property type="entry name" value="Beta-barrel_TonB_sf"/>
</dbReference>
<accession>A0ABS0B581</accession>
<evidence type="ECO:0000256" key="6">
    <source>
        <dbReference type="ARBA" id="ARBA00023136"/>
    </source>
</evidence>
<keyword evidence="13" id="KW-0675">Receptor</keyword>
<organism evidence="13 14">
    <name type="scientific">Lysobacter niastensis</name>
    <dbReference type="NCBI Taxonomy" id="380629"/>
    <lineage>
        <taxon>Bacteria</taxon>
        <taxon>Pseudomonadati</taxon>
        <taxon>Pseudomonadota</taxon>
        <taxon>Gammaproteobacteria</taxon>
        <taxon>Lysobacterales</taxon>
        <taxon>Lysobacteraceae</taxon>
        <taxon>Lysobacter</taxon>
    </lineage>
</organism>
<keyword evidence="4 8" id="KW-0812">Transmembrane</keyword>
<keyword evidence="7 8" id="KW-0998">Cell outer membrane</keyword>
<dbReference type="PANTHER" id="PTHR47234:SF2">
    <property type="entry name" value="TONB-DEPENDENT RECEPTOR"/>
    <property type="match status" value="1"/>
</dbReference>
<evidence type="ECO:0000256" key="8">
    <source>
        <dbReference type="PROSITE-ProRule" id="PRU01360"/>
    </source>
</evidence>
<evidence type="ECO:0000256" key="10">
    <source>
        <dbReference type="SAM" id="SignalP"/>
    </source>
</evidence>
<comment type="subcellular location">
    <subcellularLocation>
        <location evidence="1 8">Cell outer membrane</location>
        <topology evidence="1 8">Multi-pass membrane protein</topology>
    </subcellularLocation>
</comment>
<dbReference type="SUPFAM" id="SSF56935">
    <property type="entry name" value="Porins"/>
    <property type="match status" value="1"/>
</dbReference>
<dbReference type="PROSITE" id="PS52016">
    <property type="entry name" value="TONB_DEPENDENT_REC_3"/>
    <property type="match status" value="1"/>
</dbReference>
<dbReference type="InterPro" id="IPR039426">
    <property type="entry name" value="TonB-dep_rcpt-like"/>
</dbReference>